<dbReference type="GO" id="GO:0003677">
    <property type="term" value="F:DNA binding"/>
    <property type="evidence" value="ECO:0007669"/>
    <property type="project" value="UniProtKB-KW"/>
</dbReference>
<proteinExistence type="predicted"/>
<feature type="compositionally biased region" description="Low complexity" evidence="3">
    <location>
        <begin position="36"/>
        <end position="46"/>
    </location>
</feature>
<feature type="domain" description="NDT80" evidence="4">
    <location>
        <begin position="26"/>
        <end position="272"/>
    </location>
</feature>
<sequence length="413" mass="44064">MDDIIRSNANLHNNKLGLVEWYQPQPLSEPALAQDSSTSVPATATASRKRRGTMPQESQQQPRAFFGKAQQHYELYSGDKSTRFMAWMSPHVDRGFFMAGEDWTCYRRNYFQVSCTFSLVGADPTSGGTSALSASTGTGCVAVVNGVLRRVTRFLIGLSAHVMEDGKVVELVQHTPKRDKGPQMTPQPQPALPTDAAARRGPAGSNTACFERIQFKTATANNGKRRAAQQYYTLEVLLLADCDDGGRILAATSTSAPIVVRGRSPGHYTNATMHHRTASSTDAHQPPQQMSMQQDDSSNPTAVAAAIAAAAGYDFSANSMVQALSRIGAPAPHPQEILDRAQNMSAAASLPGLQPSRSRILNPAPPAAMPADLSFITATMAGSTGGTGSPHARLLDMHPPPASTDPNPDISLL</sequence>
<evidence type="ECO:0000256" key="1">
    <source>
        <dbReference type="ARBA" id="ARBA00023125"/>
    </source>
</evidence>
<dbReference type="PANTHER" id="PTHR35144">
    <property type="entry name" value="MEIOSIS-SPECIFIC TRANSCRIPTION FACTOR NDT80"/>
    <property type="match status" value="1"/>
</dbReference>
<accession>A0A9W8HWT3</accession>
<comment type="caution">
    <text evidence="5">The sequence shown here is derived from an EMBL/GenBank/DDBJ whole genome shotgun (WGS) entry which is preliminary data.</text>
</comment>
<dbReference type="InterPro" id="IPR008967">
    <property type="entry name" value="p53-like_TF_DNA-bd_sf"/>
</dbReference>
<keyword evidence="1 2" id="KW-0238">DNA-binding</keyword>
<organism evidence="5 6">
    <name type="scientific">Coemansia guatemalensis</name>
    <dbReference type="NCBI Taxonomy" id="2761395"/>
    <lineage>
        <taxon>Eukaryota</taxon>
        <taxon>Fungi</taxon>
        <taxon>Fungi incertae sedis</taxon>
        <taxon>Zoopagomycota</taxon>
        <taxon>Kickxellomycotina</taxon>
        <taxon>Kickxellomycetes</taxon>
        <taxon>Kickxellales</taxon>
        <taxon>Kickxellaceae</taxon>
        <taxon>Coemansia</taxon>
    </lineage>
</organism>
<gene>
    <name evidence="5" type="ORF">H4R20_001776</name>
</gene>
<dbReference type="PROSITE" id="PS51517">
    <property type="entry name" value="NDT80"/>
    <property type="match status" value="1"/>
</dbReference>
<dbReference type="EMBL" id="JANBUO010000215">
    <property type="protein sequence ID" value="KAJ2806202.1"/>
    <property type="molecule type" value="Genomic_DNA"/>
</dbReference>
<feature type="region of interest" description="Disordered" evidence="3">
    <location>
        <begin position="381"/>
        <end position="413"/>
    </location>
</feature>
<reference evidence="5" key="1">
    <citation type="submission" date="2022-07" db="EMBL/GenBank/DDBJ databases">
        <title>Phylogenomic reconstructions and comparative analyses of Kickxellomycotina fungi.</title>
        <authorList>
            <person name="Reynolds N.K."/>
            <person name="Stajich J.E."/>
            <person name="Barry K."/>
            <person name="Grigoriev I.V."/>
            <person name="Crous P."/>
            <person name="Smith M.E."/>
        </authorList>
    </citation>
    <scope>NUCLEOTIDE SEQUENCE</scope>
    <source>
        <strain evidence="5">NRRL 1565</strain>
    </source>
</reference>
<dbReference type="SUPFAM" id="SSF49417">
    <property type="entry name" value="p53-like transcription factors"/>
    <property type="match status" value="1"/>
</dbReference>
<dbReference type="Proteomes" id="UP001140094">
    <property type="component" value="Unassembled WGS sequence"/>
</dbReference>
<evidence type="ECO:0000313" key="6">
    <source>
        <dbReference type="Proteomes" id="UP001140094"/>
    </source>
</evidence>
<dbReference type="GO" id="GO:0000228">
    <property type="term" value="C:nuclear chromosome"/>
    <property type="evidence" value="ECO:0007669"/>
    <property type="project" value="TreeGrafter"/>
</dbReference>
<dbReference type="GO" id="GO:0003700">
    <property type="term" value="F:DNA-binding transcription factor activity"/>
    <property type="evidence" value="ECO:0007669"/>
    <property type="project" value="UniProtKB-UniRule"/>
</dbReference>
<dbReference type="GO" id="GO:0045944">
    <property type="term" value="P:positive regulation of transcription by RNA polymerase II"/>
    <property type="evidence" value="ECO:0007669"/>
    <property type="project" value="TreeGrafter"/>
</dbReference>
<feature type="region of interest" description="Disordered" evidence="3">
    <location>
        <begin position="29"/>
        <end position="62"/>
    </location>
</feature>
<protein>
    <recommendedName>
        <fullName evidence="4">NDT80 domain-containing protein</fullName>
    </recommendedName>
</protein>
<evidence type="ECO:0000256" key="2">
    <source>
        <dbReference type="PROSITE-ProRule" id="PRU00850"/>
    </source>
</evidence>
<feature type="compositionally biased region" description="Low complexity" evidence="3">
    <location>
        <begin position="285"/>
        <end position="296"/>
    </location>
</feature>
<evidence type="ECO:0000259" key="4">
    <source>
        <dbReference type="PROSITE" id="PS51517"/>
    </source>
</evidence>
<feature type="region of interest" description="Disordered" evidence="3">
    <location>
        <begin position="276"/>
        <end position="296"/>
    </location>
</feature>
<feature type="DNA-binding region" description="NDT80" evidence="2">
    <location>
        <begin position="26"/>
        <end position="272"/>
    </location>
</feature>
<evidence type="ECO:0000256" key="3">
    <source>
        <dbReference type="SAM" id="MobiDB-lite"/>
    </source>
</evidence>
<feature type="region of interest" description="Disordered" evidence="3">
    <location>
        <begin position="176"/>
        <end position="204"/>
    </location>
</feature>
<name>A0A9W8HWT3_9FUNG</name>
<dbReference type="OrthoDB" id="2288358at2759"/>
<dbReference type="Pfam" id="PF05224">
    <property type="entry name" value="NDT80_PhoG"/>
    <property type="match status" value="1"/>
</dbReference>
<keyword evidence="6" id="KW-1185">Reference proteome</keyword>
<evidence type="ECO:0000313" key="5">
    <source>
        <dbReference type="EMBL" id="KAJ2806202.1"/>
    </source>
</evidence>
<dbReference type="PANTHER" id="PTHR35144:SF2">
    <property type="entry name" value="MEIOSIS-SPECIFIC TRANSCRIPTION FACTOR NDT80"/>
    <property type="match status" value="1"/>
</dbReference>
<dbReference type="InterPro" id="IPR024061">
    <property type="entry name" value="NDT80_DNA-bd_dom"/>
</dbReference>
<dbReference type="InterPro" id="IPR052605">
    <property type="entry name" value="Fungal_trans_regulator"/>
</dbReference>
<dbReference type="AlphaFoldDB" id="A0A9W8HWT3"/>
<dbReference type="InterPro" id="IPR037141">
    <property type="entry name" value="NDT80_DNA-bd_dom_sf"/>
</dbReference>
<dbReference type="GO" id="GO:0051321">
    <property type="term" value="P:meiotic cell cycle"/>
    <property type="evidence" value="ECO:0007669"/>
    <property type="project" value="TreeGrafter"/>
</dbReference>
<dbReference type="Gene3D" id="2.60.40.1390">
    <property type="entry name" value="NDT80 DNA-binding domain"/>
    <property type="match status" value="2"/>
</dbReference>